<keyword evidence="1" id="KW-1133">Transmembrane helix</keyword>
<proteinExistence type="predicted"/>
<dbReference type="EMBL" id="JAUDFV010000074">
    <property type="protein sequence ID" value="KAL2734469.1"/>
    <property type="molecule type" value="Genomic_DNA"/>
</dbReference>
<keyword evidence="3" id="KW-1185">Reference proteome</keyword>
<organism evidence="2 3">
    <name type="scientific">Vespula squamosa</name>
    <name type="common">Southern yellow jacket</name>
    <name type="synonym">Wasp</name>
    <dbReference type="NCBI Taxonomy" id="30214"/>
    <lineage>
        <taxon>Eukaryota</taxon>
        <taxon>Metazoa</taxon>
        <taxon>Ecdysozoa</taxon>
        <taxon>Arthropoda</taxon>
        <taxon>Hexapoda</taxon>
        <taxon>Insecta</taxon>
        <taxon>Pterygota</taxon>
        <taxon>Neoptera</taxon>
        <taxon>Endopterygota</taxon>
        <taxon>Hymenoptera</taxon>
        <taxon>Apocrita</taxon>
        <taxon>Aculeata</taxon>
        <taxon>Vespoidea</taxon>
        <taxon>Vespidae</taxon>
        <taxon>Vespinae</taxon>
        <taxon>Vespula</taxon>
    </lineage>
</organism>
<evidence type="ECO:0000313" key="2">
    <source>
        <dbReference type="EMBL" id="KAL2734469.1"/>
    </source>
</evidence>
<protein>
    <submittedName>
        <fullName evidence="2">Uncharacterized protein</fullName>
    </submittedName>
</protein>
<sequence length="161" mass="18325">MWLTRPNKAHQFIHGLWQIRCNYHIKGSSGERKAVGWRKTERDILLGRTPNRDKTTTRLRPYQLDRADSLMSLMDSVRRLPDKLETKLRAEPPFLSTAHSESRVHSYLKLNLPPMPLRFVSRLLGLASAPALAYFVPPVIISVPSPLSDLKEPGYIGELSA</sequence>
<keyword evidence="1" id="KW-0812">Transmembrane</keyword>
<evidence type="ECO:0000313" key="3">
    <source>
        <dbReference type="Proteomes" id="UP001607302"/>
    </source>
</evidence>
<gene>
    <name evidence="2" type="ORF">V1478_004167</name>
</gene>
<keyword evidence="1" id="KW-0472">Membrane</keyword>
<accession>A0ABD2BNW9</accession>
<evidence type="ECO:0000256" key="1">
    <source>
        <dbReference type="SAM" id="Phobius"/>
    </source>
</evidence>
<dbReference type="Proteomes" id="UP001607302">
    <property type="component" value="Unassembled WGS sequence"/>
</dbReference>
<dbReference type="AlphaFoldDB" id="A0ABD2BNW9"/>
<feature type="transmembrane region" description="Helical" evidence="1">
    <location>
        <begin position="119"/>
        <end position="141"/>
    </location>
</feature>
<reference evidence="2 3" key="1">
    <citation type="journal article" date="2024" name="Ann. Entomol. Soc. Am.">
        <title>Genomic analyses of the southern and eastern yellowjacket wasps (Hymenoptera: Vespidae) reveal evolutionary signatures of social life.</title>
        <authorList>
            <person name="Catto M.A."/>
            <person name="Caine P.B."/>
            <person name="Orr S.E."/>
            <person name="Hunt B.G."/>
            <person name="Goodisman M.A.D."/>
        </authorList>
    </citation>
    <scope>NUCLEOTIDE SEQUENCE [LARGE SCALE GENOMIC DNA]</scope>
    <source>
        <strain evidence="2">233</strain>
        <tissue evidence="2">Head and thorax</tissue>
    </source>
</reference>
<name>A0ABD2BNW9_VESSQ</name>
<comment type="caution">
    <text evidence="2">The sequence shown here is derived from an EMBL/GenBank/DDBJ whole genome shotgun (WGS) entry which is preliminary data.</text>
</comment>